<dbReference type="Proteomes" id="UP000295371">
    <property type="component" value="Unassembled WGS sequence"/>
</dbReference>
<sequence>MTEGPERFLCATAARERGDEMAGTAVVARCWVLIEYRGAWPFAGFGELAAVAPELRASIIAATRAAGGRTFLIRRAGRRSSDLPPRWAVVQRHLDGSTSQHWGTWEQDTDLAPIPGLIGRRGRTDLPPLLLVCTHGVHDVCCALRGRPVGAALARRWPQGTWECSHVGGDRFAANLVVLPDGVYYGGLDPDTAVTTVENHLADSISATHLRGYTDLGPPQQAAVAEVLRRFGPAGREQLQVIGTVRGQGSWSIRLQGAGPLPAEIVVEVRAERSPRAQMTCRAPGPASVLRYRVERLVVERGRPEVVDRSPPTTEPGR</sequence>
<dbReference type="EMBL" id="SOAW01000001">
    <property type="protein sequence ID" value="TDT32791.1"/>
    <property type="molecule type" value="Genomic_DNA"/>
</dbReference>
<dbReference type="AlphaFoldDB" id="A0A4R7J600"/>
<name>A0A4R7J600_9ACTN</name>
<dbReference type="Gene3D" id="3.40.30.10">
    <property type="entry name" value="Glutaredoxin"/>
    <property type="match status" value="1"/>
</dbReference>
<gene>
    <name evidence="1" type="ORF">CLV29_0380</name>
</gene>
<dbReference type="Pfam" id="PF06999">
    <property type="entry name" value="Suc_Fer-like"/>
    <property type="match status" value="1"/>
</dbReference>
<proteinExistence type="predicted"/>
<dbReference type="CDD" id="cd03062">
    <property type="entry name" value="TRX_Fd_Sucrase"/>
    <property type="match status" value="1"/>
</dbReference>
<accession>A0A4R7J600</accession>
<evidence type="ECO:0000313" key="2">
    <source>
        <dbReference type="Proteomes" id="UP000295371"/>
    </source>
</evidence>
<keyword evidence="2" id="KW-1185">Reference proteome</keyword>
<organism evidence="1 2">
    <name type="scientific">Naumannella halotolerans</name>
    <dbReference type="NCBI Taxonomy" id="993414"/>
    <lineage>
        <taxon>Bacteria</taxon>
        <taxon>Bacillati</taxon>
        <taxon>Actinomycetota</taxon>
        <taxon>Actinomycetes</taxon>
        <taxon>Propionibacteriales</taxon>
        <taxon>Propionibacteriaceae</taxon>
        <taxon>Naumannella</taxon>
    </lineage>
</organism>
<comment type="caution">
    <text evidence="1">The sequence shown here is derived from an EMBL/GenBank/DDBJ whole genome shotgun (WGS) entry which is preliminary data.</text>
</comment>
<dbReference type="InterPro" id="IPR036249">
    <property type="entry name" value="Thioredoxin-like_sf"/>
</dbReference>
<dbReference type="SUPFAM" id="SSF52833">
    <property type="entry name" value="Thioredoxin-like"/>
    <property type="match status" value="1"/>
</dbReference>
<evidence type="ECO:0000313" key="1">
    <source>
        <dbReference type="EMBL" id="TDT32791.1"/>
    </source>
</evidence>
<evidence type="ECO:0008006" key="3">
    <source>
        <dbReference type="Google" id="ProtNLM"/>
    </source>
</evidence>
<protein>
    <recommendedName>
        <fullName evidence="3">Sucrase/ferredoxin-like protein</fullName>
    </recommendedName>
</protein>
<dbReference type="InterPro" id="IPR009737">
    <property type="entry name" value="Aim32/Apd1-like"/>
</dbReference>
<reference evidence="1 2" key="1">
    <citation type="submission" date="2019-03" db="EMBL/GenBank/DDBJ databases">
        <title>Genomic Encyclopedia of Archaeal and Bacterial Type Strains, Phase II (KMG-II): from individual species to whole genera.</title>
        <authorList>
            <person name="Goeker M."/>
        </authorList>
    </citation>
    <scope>NUCLEOTIDE SEQUENCE [LARGE SCALE GENOMIC DNA]</scope>
    <source>
        <strain evidence="1 2">DSM 24323</strain>
    </source>
</reference>
<dbReference type="RefSeq" id="WP_208292719.1">
    <property type="nucleotide sequence ID" value="NZ_SOAW01000001.1"/>
</dbReference>